<sequence length="103" mass="10741">MSEDMWRDAAQVAARNNAGSGGRVPLLAFVDRSDMAQVGVLIAALVAMAWMSADGLAWDMAGVLSFAGGFLTATLVNALVFTLMVVNGRAVLRRLAVEKGAGE</sequence>
<dbReference type="HOGENOM" id="CLU_2261868_0_0_11"/>
<keyword evidence="3" id="KW-1185">Reference proteome</keyword>
<dbReference type="STRING" id="640132.Srot_0043"/>
<dbReference type="AlphaFoldDB" id="D6Z9K9"/>
<dbReference type="Proteomes" id="UP000002247">
    <property type="component" value="Chromosome"/>
</dbReference>
<gene>
    <name evidence="2" type="ordered locus">Srot_0043</name>
</gene>
<evidence type="ECO:0000313" key="2">
    <source>
        <dbReference type="EMBL" id="ADG96536.1"/>
    </source>
</evidence>
<reference evidence="2 3" key="1">
    <citation type="journal article" date="2010" name="Stand. Genomic Sci.">
        <title>Complete genome sequence of Segniliparus rotundus type strain (CDC 1076).</title>
        <authorList>
            <person name="Sikorski J."/>
            <person name="Lapidus A."/>
            <person name="Copeland A."/>
            <person name="Misra M."/>
            <person name="Glavina Del Rio T."/>
            <person name="Nolan M."/>
            <person name="Lucas S."/>
            <person name="Chen F."/>
            <person name="Tice H."/>
            <person name="Cheng J.F."/>
            <person name="Jando M."/>
            <person name="Schneider S."/>
            <person name="Bruce D."/>
            <person name="Goodwin L."/>
            <person name="Pitluck S."/>
            <person name="Liolios K."/>
            <person name="Mikhailova N."/>
            <person name="Pati A."/>
            <person name="Ivanova N."/>
            <person name="Mavromatis K."/>
            <person name="Chen A."/>
            <person name="Palaniappan K."/>
            <person name="Chertkov O."/>
            <person name="Land M."/>
            <person name="Hauser L."/>
            <person name="Chang Y.J."/>
            <person name="Jeffries C.D."/>
            <person name="Brettin T."/>
            <person name="Detter J.C."/>
            <person name="Han C."/>
            <person name="Rohde M."/>
            <person name="Goker M."/>
            <person name="Bristow J."/>
            <person name="Eisen J.A."/>
            <person name="Markowitz V."/>
            <person name="Hugenholtz P."/>
            <person name="Kyrpides N.C."/>
            <person name="Klenk H.P."/>
        </authorList>
    </citation>
    <scope>NUCLEOTIDE SEQUENCE [LARGE SCALE GENOMIC DNA]</scope>
    <source>
        <strain evidence="3">ATCC BAA-972 / CDC 1076 / CIP 108378 / DSM 44985 / JCM 13578</strain>
    </source>
</reference>
<feature type="transmembrane region" description="Helical" evidence="1">
    <location>
        <begin position="64"/>
        <end position="86"/>
    </location>
</feature>
<feature type="transmembrane region" description="Helical" evidence="1">
    <location>
        <begin position="38"/>
        <end position="58"/>
    </location>
</feature>
<dbReference type="KEGG" id="srt:Srot_0043"/>
<dbReference type="EMBL" id="CP001958">
    <property type="protein sequence ID" value="ADG96536.1"/>
    <property type="molecule type" value="Genomic_DNA"/>
</dbReference>
<keyword evidence="1" id="KW-0472">Membrane</keyword>
<evidence type="ECO:0000313" key="3">
    <source>
        <dbReference type="Proteomes" id="UP000002247"/>
    </source>
</evidence>
<organism evidence="2 3">
    <name type="scientific">Segniliparus rotundus (strain ATCC BAA-972 / CDC 1076 / CIP 108378 / DSM 44985 / JCM 13578)</name>
    <dbReference type="NCBI Taxonomy" id="640132"/>
    <lineage>
        <taxon>Bacteria</taxon>
        <taxon>Bacillati</taxon>
        <taxon>Actinomycetota</taxon>
        <taxon>Actinomycetes</taxon>
        <taxon>Mycobacteriales</taxon>
        <taxon>Segniliparaceae</taxon>
        <taxon>Segniliparus</taxon>
    </lineage>
</organism>
<protein>
    <submittedName>
        <fullName evidence="2">Heavy metal translocating P-type ATPase</fullName>
    </submittedName>
</protein>
<proteinExistence type="predicted"/>
<accession>D6Z9K9</accession>
<keyword evidence="1" id="KW-0812">Transmembrane</keyword>
<dbReference type="RefSeq" id="WP_013136992.1">
    <property type="nucleotide sequence ID" value="NC_014168.1"/>
</dbReference>
<evidence type="ECO:0000256" key="1">
    <source>
        <dbReference type="SAM" id="Phobius"/>
    </source>
</evidence>
<keyword evidence="1" id="KW-1133">Transmembrane helix</keyword>
<name>D6Z9K9_SEGRD</name>